<feature type="region of interest" description="Disordered" evidence="1">
    <location>
        <begin position="1"/>
        <end position="24"/>
    </location>
</feature>
<name>A0A9N9J3X6_9GLOM</name>
<evidence type="ECO:0000313" key="2">
    <source>
        <dbReference type="EMBL" id="CAG8760920.1"/>
    </source>
</evidence>
<reference evidence="2" key="1">
    <citation type="submission" date="2021-06" db="EMBL/GenBank/DDBJ databases">
        <authorList>
            <person name="Kallberg Y."/>
            <person name="Tangrot J."/>
            <person name="Rosling A."/>
        </authorList>
    </citation>
    <scope>NUCLEOTIDE SEQUENCE</scope>
    <source>
        <strain evidence="2">IN212</strain>
    </source>
</reference>
<dbReference type="Proteomes" id="UP000789396">
    <property type="component" value="Unassembled WGS sequence"/>
</dbReference>
<dbReference type="EMBL" id="CAJVPZ010041060">
    <property type="protein sequence ID" value="CAG8760920.1"/>
    <property type="molecule type" value="Genomic_DNA"/>
</dbReference>
<dbReference type="AlphaFoldDB" id="A0A9N9J3X6"/>
<proteinExistence type="predicted"/>
<keyword evidence="3" id="KW-1185">Reference proteome</keyword>
<feature type="compositionally biased region" description="Acidic residues" evidence="1">
    <location>
        <begin position="10"/>
        <end position="23"/>
    </location>
</feature>
<gene>
    <name evidence="2" type="ORF">RFULGI_LOCUS14302</name>
</gene>
<sequence length="71" mass="8199">PVSTEHNETGSEDNSEEFDDNEVDVTKRYPTIDFNELPTRIRGLKDVLLKIVNNEDLGYYRKLAEDTIKVV</sequence>
<organism evidence="2 3">
    <name type="scientific">Racocetra fulgida</name>
    <dbReference type="NCBI Taxonomy" id="60492"/>
    <lineage>
        <taxon>Eukaryota</taxon>
        <taxon>Fungi</taxon>
        <taxon>Fungi incertae sedis</taxon>
        <taxon>Mucoromycota</taxon>
        <taxon>Glomeromycotina</taxon>
        <taxon>Glomeromycetes</taxon>
        <taxon>Diversisporales</taxon>
        <taxon>Gigasporaceae</taxon>
        <taxon>Racocetra</taxon>
    </lineage>
</organism>
<comment type="caution">
    <text evidence="2">The sequence shown here is derived from an EMBL/GenBank/DDBJ whole genome shotgun (WGS) entry which is preliminary data.</text>
</comment>
<evidence type="ECO:0000313" key="3">
    <source>
        <dbReference type="Proteomes" id="UP000789396"/>
    </source>
</evidence>
<accession>A0A9N9J3X6</accession>
<evidence type="ECO:0000256" key="1">
    <source>
        <dbReference type="SAM" id="MobiDB-lite"/>
    </source>
</evidence>
<protein>
    <submittedName>
        <fullName evidence="2">14488_t:CDS:1</fullName>
    </submittedName>
</protein>
<feature type="non-terminal residue" evidence="2">
    <location>
        <position position="71"/>
    </location>
</feature>
<feature type="non-terminal residue" evidence="2">
    <location>
        <position position="1"/>
    </location>
</feature>